<name>A0ABS8WCD0_9GAMM</name>
<protein>
    <submittedName>
        <fullName evidence="1">Uncharacterized protein</fullName>
    </submittedName>
</protein>
<dbReference type="RefSeq" id="WP_233053807.1">
    <property type="nucleotide sequence ID" value="NZ_JAIMJA010000016.1"/>
</dbReference>
<proteinExistence type="predicted"/>
<reference evidence="1 2" key="1">
    <citation type="journal article" date="2022" name="Environ. Microbiol. Rep.">
        <title>Eco-phylogenetic analyses reveal divergent evolution of vitamin B12 metabolism in the marine bacterial family 'Psychromonadaceae'.</title>
        <authorList>
            <person name="Jin X."/>
            <person name="Yang Y."/>
            <person name="Cao H."/>
            <person name="Gao B."/>
            <person name="Zhao Z."/>
        </authorList>
    </citation>
    <scope>NUCLEOTIDE SEQUENCE [LARGE SCALE GENOMIC DNA]</scope>
    <source>
        <strain evidence="1 2">MKS20</strain>
    </source>
</reference>
<sequence length="63" mass="7358">MAHIIFCADYDKKTQQKQRVRKEIVLTHQDPKGHSFHASCDMQEQEIVFTSLWENNTTPQVGL</sequence>
<keyword evidence="2" id="KW-1185">Reference proteome</keyword>
<dbReference type="Proteomes" id="UP001201273">
    <property type="component" value="Unassembled WGS sequence"/>
</dbReference>
<comment type="caution">
    <text evidence="1">The sequence shown here is derived from an EMBL/GenBank/DDBJ whole genome shotgun (WGS) entry which is preliminary data.</text>
</comment>
<dbReference type="EMBL" id="JAIMJA010000016">
    <property type="protein sequence ID" value="MCE2596155.1"/>
    <property type="molecule type" value="Genomic_DNA"/>
</dbReference>
<gene>
    <name evidence="1" type="ORF">K6Y31_15180</name>
</gene>
<evidence type="ECO:0000313" key="1">
    <source>
        <dbReference type="EMBL" id="MCE2596155.1"/>
    </source>
</evidence>
<organism evidence="1 2">
    <name type="scientific">Motilimonas cestriensis</name>
    <dbReference type="NCBI Taxonomy" id="2742685"/>
    <lineage>
        <taxon>Bacteria</taxon>
        <taxon>Pseudomonadati</taxon>
        <taxon>Pseudomonadota</taxon>
        <taxon>Gammaproteobacteria</taxon>
        <taxon>Alteromonadales</taxon>
        <taxon>Alteromonadales genera incertae sedis</taxon>
        <taxon>Motilimonas</taxon>
    </lineage>
</organism>
<evidence type="ECO:0000313" key="2">
    <source>
        <dbReference type="Proteomes" id="UP001201273"/>
    </source>
</evidence>
<accession>A0ABS8WCD0</accession>